<reference evidence="7" key="1">
    <citation type="journal article" date="2021" name="PeerJ">
        <title>Extensive microbial diversity within the chicken gut microbiome revealed by metagenomics and culture.</title>
        <authorList>
            <person name="Gilroy R."/>
            <person name="Ravi A."/>
            <person name="Getino M."/>
            <person name="Pursley I."/>
            <person name="Horton D.L."/>
            <person name="Alikhan N.F."/>
            <person name="Baker D."/>
            <person name="Gharbi K."/>
            <person name="Hall N."/>
            <person name="Watson M."/>
            <person name="Adriaenssens E.M."/>
            <person name="Foster-Nyarko E."/>
            <person name="Jarju S."/>
            <person name="Secka A."/>
            <person name="Antonio M."/>
            <person name="Oren A."/>
            <person name="Chaudhuri R.R."/>
            <person name="La Ragione R."/>
            <person name="Hildebrand F."/>
            <person name="Pallen M.J."/>
        </authorList>
    </citation>
    <scope>NUCLEOTIDE SEQUENCE</scope>
    <source>
        <strain evidence="7">CHK187-11901</strain>
    </source>
</reference>
<evidence type="ECO:0000256" key="4">
    <source>
        <dbReference type="PIRNR" id="PIRNR000446"/>
    </source>
</evidence>
<evidence type="ECO:0000313" key="8">
    <source>
        <dbReference type="Proteomes" id="UP000823896"/>
    </source>
</evidence>
<dbReference type="AlphaFoldDB" id="A0A9D2NV01"/>
<dbReference type="EMBL" id="DWWM01000056">
    <property type="protein sequence ID" value="HJC37233.1"/>
    <property type="molecule type" value="Genomic_DNA"/>
</dbReference>
<name>A0A9D2NV01_9FIRM</name>
<dbReference type="SUPFAM" id="SSF55048">
    <property type="entry name" value="Probable ACP-binding domain of malonyl-CoA ACP transacylase"/>
    <property type="match status" value="1"/>
</dbReference>
<dbReference type="GO" id="GO:0006633">
    <property type="term" value="P:fatty acid biosynthetic process"/>
    <property type="evidence" value="ECO:0007669"/>
    <property type="project" value="TreeGrafter"/>
</dbReference>
<dbReference type="InterPro" id="IPR024925">
    <property type="entry name" value="Malonyl_CoA-ACP_transAc"/>
</dbReference>
<comment type="similarity">
    <text evidence="4">Belongs to the fabD family.</text>
</comment>
<dbReference type="InterPro" id="IPR014043">
    <property type="entry name" value="Acyl_transferase_dom"/>
</dbReference>
<evidence type="ECO:0000256" key="1">
    <source>
        <dbReference type="ARBA" id="ARBA00022679"/>
    </source>
</evidence>
<dbReference type="InterPro" id="IPR016035">
    <property type="entry name" value="Acyl_Trfase/lysoPLipase"/>
</dbReference>
<dbReference type="Pfam" id="PF00698">
    <property type="entry name" value="Acyl_transf_1"/>
    <property type="match status" value="1"/>
</dbReference>
<evidence type="ECO:0000256" key="2">
    <source>
        <dbReference type="ARBA" id="ARBA00023315"/>
    </source>
</evidence>
<dbReference type="GO" id="GO:0005829">
    <property type="term" value="C:cytosol"/>
    <property type="evidence" value="ECO:0007669"/>
    <property type="project" value="TreeGrafter"/>
</dbReference>
<dbReference type="SUPFAM" id="SSF52151">
    <property type="entry name" value="FabD/lysophospholipase-like"/>
    <property type="match status" value="1"/>
</dbReference>
<keyword evidence="2 4" id="KW-0012">Acyltransferase</keyword>
<accession>A0A9D2NV01</accession>
<dbReference type="InterPro" id="IPR050858">
    <property type="entry name" value="Mal-CoA-ACP_Trans/PKS_FabD"/>
</dbReference>
<feature type="active site" evidence="5">
    <location>
        <position position="197"/>
    </location>
</feature>
<dbReference type="Proteomes" id="UP000823896">
    <property type="component" value="Unassembled WGS sequence"/>
</dbReference>
<dbReference type="FunFam" id="3.30.70.250:FF:000001">
    <property type="entry name" value="Malonyl CoA-acyl carrier protein transacylase"/>
    <property type="match status" value="1"/>
</dbReference>
<dbReference type="PANTHER" id="PTHR42681">
    <property type="entry name" value="MALONYL-COA-ACYL CARRIER PROTEIN TRANSACYLASE, MITOCHONDRIAL"/>
    <property type="match status" value="1"/>
</dbReference>
<sequence>MKIGFLFAGQGSQHPGMGKDFYERYEAARRLYDSIDIDIPVKELCFAGTQEQLNDTAIAQPCILATSSAIAAVLSEKGIRADVAAGLSLGEYSALAYAGVFTPQEGAKLVRQRGKIMAAALPEGTSGMAAVLNTEESVIAEVCAEVKEIGVCEIANYNCPGQIVISGQKEAVAAASEKLKARGARRVIPLQVSGAFHTSLLDEASVQLREVLDTYVFEQARIPVINNVSGKAETRDLREVLQEQICHSVHFTQSLQTMIDMGVELFIEIGPGHALSGFVRKTTKAIPIYNIDTAEDLEKVVKEVCPDGN</sequence>
<organism evidence="7 8">
    <name type="scientific">Candidatus Merdibacter merdavium</name>
    <dbReference type="NCBI Taxonomy" id="2838692"/>
    <lineage>
        <taxon>Bacteria</taxon>
        <taxon>Bacillati</taxon>
        <taxon>Bacillota</taxon>
        <taxon>Erysipelotrichia</taxon>
        <taxon>Erysipelotrichales</taxon>
        <taxon>Erysipelotrichaceae</taxon>
        <taxon>Merdibacter</taxon>
    </lineage>
</organism>
<dbReference type="GO" id="GO:0004314">
    <property type="term" value="F:[acyl-carrier-protein] S-malonyltransferase activity"/>
    <property type="evidence" value="ECO:0007669"/>
    <property type="project" value="UniProtKB-EC"/>
</dbReference>
<proteinExistence type="inferred from homology"/>
<dbReference type="NCBIfam" id="TIGR00128">
    <property type="entry name" value="fabD"/>
    <property type="match status" value="1"/>
</dbReference>
<comment type="catalytic activity">
    <reaction evidence="3 4">
        <text>holo-[ACP] + malonyl-CoA = malonyl-[ACP] + CoA</text>
        <dbReference type="Rhea" id="RHEA:41792"/>
        <dbReference type="Rhea" id="RHEA-COMP:9623"/>
        <dbReference type="Rhea" id="RHEA-COMP:9685"/>
        <dbReference type="ChEBI" id="CHEBI:57287"/>
        <dbReference type="ChEBI" id="CHEBI:57384"/>
        <dbReference type="ChEBI" id="CHEBI:64479"/>
        <dbReference type="ChEBI" id="CHEBI:78449"/>
        <dbReference type="EC" id="2.3.1.39"/>
    </reaction>
</comment>
<dbReference type="Gene3D" id="3.40.366.10">
    <property type="entry name" value="Malonyl-Coenzyme A Acyl Carrier Protein, domain 2"/>
    <property type="match status" value="1"/>
</dbReference>
<evidence type="ECO:0000256" key="3">
    <source>
        <dbReference type="ARBA" id="ARBA00048462"/>
    </source>
</evidence>
<feature type="active site" evidence="5">
    <location>
        <position position="88"/>
    </location>
</feature>
<feature type="domain" description="Malonyl-CoA:ACP transacylase (MAT)" evidence="6">
    <location>
        <begin position="6"/>
        <end position="295"/>
    </location>
</feature>
<dbReference type="Gene3D" id="3.30.70.250">
    <property type="entry name" value="Malonyl-CoA ACP transacylase, ACP-binding"/>
    <property type="match status" value="1"/>
</dbReference>
<reference evidence="7" key="2">
    <citation type="submission" date="2021-04" db="EMBL/GenBank/DDBJ databases">
        <authorList>
            <person name="Gilroy R."/>
        </authorList>
    </citation>
    <scope>NUCLEOTIDE SEQUENCE</scope>
    <source>
        <strain evidence="7">CHK187-11901</strain>
    </source>
</reference>
<comment type="caution">
    <text evidence="7">The sequence shown here is derived from an EMBL/GenBank/DDBJ whole genome shotgun (WGS) entry which is preliminary data.</text>
</comment>
<gene>
    <name evidence="7" type="primary">fabD</name>
    <name evidence="7" type="ORF">H9702_08930</name>
</gene>
<dbReference type="InterPro" id="IPR001227">
    <property type="entry name" value="Ac_transferase_dom_sf"/>
</dbReference>
<dbReference type="InterPro" id="IPR016036">
    <property type="entry name" value="Malonyl_transacylase_ACP-bd"/>
</dbReference>
<protein>
    <recommendedName>
        <fullName evidence="4">Malonyl CoA-acyl carrier protein transacylase</fullName>
        <ecNumber evidence="4">2.3.1.39</ecNumber>
    </recommendedName>
</protein>
<evidence type="ECO:0000259" key="6">
    <source>
        <dbReference type="SMART" id="SM00827"/>
    </source>
</evidence>
<dbReference type="EC" id="2.3.1.39" evidence="4"/>
<dbReference type="PIRSF" id="PIRSF000446">
    <property type="entry name" value="Mct"/>
    <property type="match status" value="1"/>
</dbReference>
<evidence type="ECO:0000313" key="7">
    <source>
        <dbReference type="EMBL" id="HJC37233.1"/>
    </source>
</evidence>
<dbReference type="SMART" id="SM00827">
    <property type="entry name" value="PKS_AT"/>
    <property type="match status" value="1"/>
</dbReference>
<keyword evidence="1 4" id="KW-0808">Transferase</keyword>
<dbReference type="PANTHER" id="PTHR42681:SF1">
    <property type="entry name" value="MALONYL-COA-ACYL CARRIER PROTEIN TRANSACYLASE, MITOCHONDRIAL"/>
    <property type="match status" value="1"/>
</dbReference>
<evidence type="ECO:0000256" key="5">
    <source>
        <dbReference type="PIRSR" id="PIRSR000446-1"/>
    </source>
</evidence>
<dbReference type="InterPro" id="IPR004410">
    <property type="entry name" value="Malonyl_CoA-ACP_transAc_FabD"/>
</dbReference>